<dbReference type="Proteomes" id="UP000189940">
    <property type="component" value="Unassembled WGS sequence"/>
</dbReference>
<dbReference type="Gene3D" id="3.30.1070.10">
    <property type="entry name" value="Cell division topological specificity factor MinE"/>
    <property type="match status" value="1"/>
</dbReference>
<dbReference type="NCBIfam" id="NF001422">
    <property type="entry name" value="PRK00296.1"/>
    <property type="match status" value="1"/>
</dbReference>
<dbReference type="HAMAP" id="MF_00262">
    <property type="entry name" value="MinE"/>
    <property type="match status" value="1"/>
</dbReference>
<keyword evidence="4 5" id="KW-0132">Cell division</keyword>
<evidence type="ECO:0000256" key="3">
    <source>
        <dbReference type="ARBA" id="ARBA00025265"/>
    </source>
</evidence>
<gene>
    <name evidence="4" type="primary">minE</name>
    <name evidence="5" type="ORF">B2M20_12950</name>
</gene>
<comment type="caution">
    <text evidence="5">The sequence shown here is derived from an EMBL/GenBank/DDBJ whole genome shotgun (WGS) entry which is preliminary data.</text>
</comment>
<evidence type="ECO:0000256" key="2">
    <source>
        <dbReference type="ARBA" id="ARBA00020112"/>
    </source>
</evidence>
<dbReference type="InterPro" id="IPR005527">
    <property type="entry name" value="MinE"/>
</dbReference>
<dbReference type="SUPFAM" id="SSF55229">
    <property type="entry name" value="Cell division protein MinE topological specificity domain"/>
    <property type="match status" value="1"/>
</dbReference>
<keyword evidence="6" id="KW-1185">Reference proteome</keyword>
<comment type="function">
    <text evidence="3 4">Prevents the cell division inhibition by proteins MinC and MinD at internal division sites while permitting inhibition at polar sites. This ensures cell division at the proper site by restricting the formation of a division septum at the midpoint of the long axis of the cell.</text>
</comment>
<evidence type="ECO:0000313" key="5">
    <source>
        <dbReference type="EMBL" id="OPH82093.1"/>
    </source>
</evidence>
<dbReference type="NCBIfam" id="TIGR01215">
    <property type="entry name" value="minE"/>
    <property type="match status" value="1"/>
</dbReference>
<dbReference type="Pfam" id="PF03776">
    <property type="entry name" value="MinE"/>
    <property type="match status" value="1"/>
</dbReference>
<dbReference type="InterPro" id="IPR036707">
    <property type="entry name" value="MinE_sf"/>
</dbReference>
<accession>A0A1V4HW03</accession>
<organism evidence="5 6">
    <name type="scientific">Nitrobacter vulgaris</name>
    <dbReference type="NCBI Taxonomy" id="29421"/>
    <lineage>
        <taxon>Bacteria</taxon>
        <taxon>Pseudomonadati</taxon>
        <taxon>Pseudomonadota</taxon>
        <taxon>Alphaproteobacteria</taxon>
        <taxon>Hyphomicrobiales</taxon>
        <taxon>Nitrobacteraceae</taxon>
        <taxon>Nitrobacter</taxon>
    </lineage>
</organism>
<dbReference type="GO" id="GO:0032955">
    <property type="term" value="P:regulation of division septum assembly"/>
    <property type="evidence" value="ECO:0007669"/>
    <property type="project" value="InterPro"/>
</dbReference>
<dbReference type="AlphaFoldDB" id="A0A1V4HW03"/>
<evidence type="ECO:0000256" key="1">
    <source>
        <dbReference type="ARBA" id="ARBA00008168"/>
    </source>
</evidence>
<dbReference type="GO" id="GO:0051301">
    <property type="term" value="P:cell division"/>
    <property type="evidence" value="ECO:0007669"/>
    <property type="project" value="UniProtKB-KW"/>
</dbReference>
<dbReference type="RefSeq" id="WP_079447461.1">
    <property type="nucleotide sequence ID" value="NZ_MWPQ01000049.1"/>
</dbReference>
<dbReference type="STRING" id="29421.B2M20_12950"/>
<dbReference type="OrthoDB" id="9802655at2"/>
<evidence type="ECO:0000313" key="6">
    <source>
        <dbReference type="Proteomes" id="UP000189940"/>
    </source>
</evidence>
<comment type="similarity">
    <text evidence="1 4">Belongs to the MinE family.</text>
</comment>
<sequence length="93" mass="10511">MSLNLLQFIRRRSGSAPVAKERLQILLAHERELRSQPDVLEVLRDEILAVVSRHVALDPKKVVVRMDRGETVSTLEVDIELPNGFDKRIAVAS</sequence>
<name>A0A1V4HW03_NITVU</name>
<evidence type="ECO:0000256" key="4">
    <source>
        <dbReference type="HAMAP-Rule" id="MF_00262"/>
    </source>
</evidence>
<protein>
    <recommendedName>
        <fullName evidence="2 4">Cell division topological specificity factor</fullName>
    </recommendedName>
</protein>
<proteinExistence type="inferred from homology"/>
<keyword evidence="4" id="KW-0131">Cell cycle</keyword>
<reference evidence="5 6" key="1">
    <citation type="submission" date="2017-02" db="EMBL/GenBank/DDBJ databases">
        <title>Genome sequence of the nitrite-oxidizing bacterium Nitrobacter vulgaris strain Ab1.</title>
        <authorList>
            <person name="Mellbye B.L."/>
            <person name="Davis E.W."/>
            <person name="Spieck E."/>
            <person name="Chang J.H."/>
            <person name="Bottomley P.J."/>
            <person name="Sayavedra-Soto L.A."/>
        </authorList>
    </citation>
    <scope>NUCLEOTIDE SEQUENCE [LARGE SCALE GENOMIC DNA]</scope>
    <source>
        <strain evidence="5 6">Ab1</strain>
    </source>
</reference>
<dbReference type="EMBL" id="MWPQ01000049">
    <property type="protein sequence ID" value="OPH82093.1"/>
    <property type="molecule type" value="Genomic_DNA"/>
</dbReference>